<dbReference type="GO" id="GO:0005886">
    <property type="term" value="C:plasma membrane"/>
    <property type="evidence" value="ECO:0007669"/>
    <property type="project" value="UniProtKB-SubCell"/>
</dbReference>
<feature type="transmembrane region" description="Helical" evidence="6">
    <location>
        <begin position="367"/>
        <end position="391"/>
    </location>
</feature>
<feature type="transmembrane region" description="Helical" evidence="6">
    <location>
        <begin position="12"/>
        <end position="33"/>
    </location>
</feature>
<accession>A0A9X2Z2G8</accession>
<evidence type="ECO:0000256" key="4">
    <source>
        <dbReference type="ARBA" id="ARBA00022989"/>
    </source>
</evidence>
<evidence type="ECO:0000256" key="2">
    <source>
        <dbReference type="ARBA" id="ARBA00022475"/>
    </source>
</evidence>
<keyword evidence="3 6" id="KW-0812">Transmembrane</keyword>
<proteinExistence type="predicted"/>
<comment type="subcellular location">
    <subcellularLocation>
        <location evidence="1">Cell membrane</location>
        <topology evidence="1">Multi-pass membrane protein</topology>
    </subcellularLocation>
</comment>
<feature type="transmembrane region" description="Helical" evidence="6">
    <location>
        <begin position="158"/>
        <end position="178"/>
    </location>
</feature>
<name>A0A9X2Z2G8_9MYCO</name>
<gene>
    <name evidence="7" type="ORF">H7K45_13185</name>
</gene>
<feature type="transmembrane region" description="Helical" evidence="6">
    <location>
        <begin position="306"/>
        <end position="329"/>
    </location>
</feature>
<dbReference type="EMBL" id="JACKVK010000008">
    <property type="protein sequence ID" value="MCV7421496.1"/>
    <property type="molecule type" value="Genomic_DNA"/>
</dbReference>
<evidence type="ECO:0000256" key="5">
    <source>
        <dbReference type="ARBA" id="ARBA00023136"/>
    </source>
</evidence>
<keyword evidence="8" id="KW-1185">Reference proteome</keyword>
<dbReference type="AlphaFoldDB" id="A0A9X2Z2G8"/>
<feature type="transmembrane region" description="Helical" evidence="6">
    <location>
        <begin position="245"/>
        <end position="273"/>
    </location>
</feature>
<feature type="transmembrane region" description="Helical" evidence="6">
    <location>
        <begin position="456"/>
        <end position="477"/>
    </location>
</feature>
<dbReference type="PANTHER" id="PTHR30250:SF26">
    <property type="entry name" value="PSMA PROTEIN"/>
    <property type="match status" value="1"/>
</dbReference>
<feature type="transmembrane region" description="Helical" evidence="6">
    <location>
        <begin position="122"/>
        <end position="146"/>
    </location>
</feature>
<dbReference type="Proteomes" id="UP001141629">
    <property type="component" value="Unassembled WGS sequence"/>
</dbReference>
<evidence type="ECO:0000256" key="1">
    <source>
        <dbReference type="ARBA" id="ARBA00004651"/>
    </source>
</evidence>
<reference evidence="7" key="1">
    <citation type="submission" date="2020-07" db="EMBL/GenBank/DDBJ databases">
        <authorList>
            <person name="Pettersson B.M.F."/>
            <person name="Behra P.R.K."/>
            <person name="Ramesh M."/>
            <person name="Das S."/>
            <person name="Dasgupta S."/>
            <person name="Kirsebom L.A."/>
        </authorList>
    </citation>
    <scope>NUCLEOTIDE SEQUENCE</scope>
    <source>
        <strain evidence="7">DSM 44838</strain>
    </source>
</reference>
<feature type="transmembrane region" description="Helical" evidence="6">
    <location>
        <begin position="397"/>
        <end position="416"/>
    </location>
</feature>
<keyword evidence="4 6" id="KW-1133">Transmembrane helix</keyword>
<evidence type="ECO:0000256" key="3">
    <source>
        <dbReference type="ARBA" id="ARBA00022692"/>
    </source>
</evidence>
<evidence type="ECO:0000313" key="7">
    <source>
        <dbReference type="EMBL" id="MCV7421496.1"/>
    </source>
</evidence>
<feature type="transmembrane region" description="Helical" evidence="6">
    <location>
        <begin position="428"/>
        <end position="450"/>
    </location>
</feature>
<dbReference type="PANTHER" id="PTHR30250">
    <property type="entry name" value="PST FAMILY PREDICTED COLANIC ACID TRANSPORTER"/>
    <property type="match status" value="1"/>
</dbReference>
<evidence type="ECO:0000256" key="6">
    <source>
        <dbReference type="SAM" id="Phobius"/>
    </source>
</evidence>
<evidence type="ECO:0000313" key="8">
    <source>
        <dbReference type="Proteomes" id="UP001141629"/>
    </source>
</evidence>
<organism evidence="7 8">
    <name type="scientific">Mycobacterium yunnanensis</name>
    <dbReference type="NCBI Taxonomy" id="368477"/>
    <lineage>
        <taxon>Bacteria</taxon>
        <taxon>Bacillati</taxon>
        <taxon>Actinomycetota</taxon>
        <taxon>Actinomycetes</taxon>
        <taxon>Mycobacteriales</taxon>
        <taxon>Mycobacteriaceae</taxon>
        <taxon>Mycobacterium</taxon>
    </lineage>
</organism>
<feature type="transmembrane region" description="Helical" evidence="6">
    <location>
        <begin position="184"/>
        <end position="202"/>
    </location>
</feature>
<feature type="transmembrane region" description="Helical" evidence="6">
    <location>
        <begin position="88"/>
        <end position="110"/>
    </location>
</feature>
<comment type="caution">
    <text evidence="7">The sequence shown here is derived from an EMBL/GenBank/DDBJ whole genome shotgun (WGS) entry which is preliminary data.</text>
</comment>
<protein>
    <submittedName>
        <fullName evidence="7">Oligosaccharide flippase family protein</fullName>
    </submittedName>
</protein>
<feature type="transmembrane region" description="Helical" evidence="6">
    <location>
        <begin position="335"/>
        <end position="355"/>
    </location>
</feature>
<keyword evidence="5 6" id="KW-0472">Membrane</keyword>
<dbReference type="RefSeq" id="WP_263996264.1">
    <property type="nucleotide sequence ID" value="NZ_JACKVK010000008.1"/>
</dbReference>
<sequence length="487" mass="51426">MSNARKNALSYYLNTAVTAIVGLVINPLLLNALGNTNFGAWKTIQRLLDVGSSANGGAMQSLKWVIAHRSKSATDEEKRRDVGAALVVLLYWSPILLAVSAVIVVLLPTLMHGVPDEDIKMVYVTGSILGINVVLLSLAAVPDAVLIGTNQGYRSVNVTTVVSIITNAAMLVAANLGWGPEGVAATIAVGTGVNGVLTFHVLRRRVSWWGYGKPSKDDIRRVSKFSGWVLGWTFVNRLSLATEVIVLSALAGVAFVSSYTFTSYVAAFALSICQLTTSSLMPKLGSLVGVGEWEQAQTVAREARELTIALSAGIGCLVILLNGTFVALWAGHDQFMGQGVNVIMAITFVQFAIMRTDTQIQDTGLDIGLKVIFGAVMTVSALAAAGTAYALSNSIELMFISICAIRSVGSIAFPLLANRAIHSSTWPIGRAAVAALVLSMSIVGATFIHPTGLAEFIGAGLLSTGVLAPLLFFTTLSSSTRRKIVNR</sequence>
<keyword evidence="2" id="KW-1003">Cell membrane</keyword>
<dbReference type="InterPro" id="IPR050833">
    <property type="entry name" value="Poly_Biosynth_Transport"/>
</dbReference>
<reference evidence="7" key="2">
    <citation type="journal article" date="2022" name="BMC Genomics">
        <title>Comparative genome analysis of mycobacteria focusing on tRNA and non-coding RNA.</title>
        <authorList>
            <person name="Behra P.R.K."/>
            <person name="Pettersson B.M.F."/>
            <person name="Ramesh M."/>
            <person name="Das S."/>
            <person name="Dasgupta S."/>
            <person name="Kirsebom L.A."/>
        </authorList>
    </citation>
    <scope>NUCLEOTIDE SEQUENCE</scope>
    <source>
        <strain evidence="7">DSM 44838</strain>
    </source>
</reference>
<feature type="transmembrane region" description="Helical" evidence="6">
    <location>
        <begin position="222"/>
        <end position="239"/>
    </location>
</feature>